<evidence type="ECO:0000313" key="4">
    <source>
        <dbReference type="Proteomes" id="UP001283109"/>
    </source>
</evidence>
<feature type="transmembrane region" description="Helical" evidence="1">
    <location>
        <begin position="21"/>
        <end position="45"/>
    </location>
</feature>
<name>A0ABU4H1H0_9MICO</name>
<dbReference type="InterPro" id="IPR009597">
    <property type="entry name" value="DUF1206"/>
</dbReference>
<feature type="domain" description="DUF1206" evidence="2">
    <location>
        <begin position="24"/>
        <end position="89"/>
    </location>
</feature>
<feature type="domain" description="DUF1206" evidence="2">
    <location>
        <begin position="201"/>
        <end position="269"/>
    </location>
</feature>
<sequence length="272" mass="27423">MKTSAKHLAREAESSTVFETVARAGYVANGIVHALIGIIVLVVASGGDGEGDQAGAMKAVAGAPAGFIVLWLIAIGLGALGVWHAVESILARDLSGDAKGAARKWGRRLAEWGQALVFLALGAIAAAVAMGARPDAEETTEDASHGLLQVPGGPILLTAIGLGIAIGGVSFIVMGARRSFRKRLRIPEGRLGRGVTVLGIIGFVAKGVALAIVGVLLVIAGVATDAETAGGLDGAVDALLDLALGPALAWLVGLGLIAYGAFTVARARFARM</sequence>
<keyword evidence="1" id="KW-0812">Transmembrane</keyword>
<keyword evidence="1" id="KW-0472">Membrane</keyword>
<evidence type="ECO:0000259" key="2">
    <source>
        <dbReference type="Pfam" id="PF06724"/>
    </source>
</evidence>
<feature type="transmembrane region" description="Helical" evidence="1">
    <location>
        <begin position="243"/>
        <end position="265"/>
    </location>
</feature>
<dbReference type="Pfam" id="PF06724">
    <property type="entry name" value="DUF1206"/>
    <property type="match status" value="3"/>
</dbReference>
<dbReference type="RefSeq" id="WP_318353696.1">
    <property type="nucleotide sequence ID" value="NZ_JAWQEV010000003.1"/>
</dbReference>
<keyword evidence="1" id="KW-1133">Transmembrane helix</keyword>
<keyword evidence="4" id="KW-1185">Reference proteome</keyword>
<evidence type="ECO:0000256" key="1">
    <source>
        <dbReference type="SAM" id="Phobius"/>
    </source>
</evidence>
<protein>
    <submittedName>
        <fullName evidence="3">DUF1206 domain-containing protein</fullName>
    </submittedName>
</protein>
<feature type="transmembrane region" description="Helical" evidence="1">
    <location>
        <begin position="195"/>
        <end position="223"/>
    </location>
</feature>
<reference evidence="3 4" key="1">
    <citation type="submission" date="2023-11" db="EMBL/GenBank/DDBJ databases">
        <title>Draft genome sequence of Microbacterium arthrosphaerae JCM 30492.</title>
        <authorList>
            <person name="Zhang G."/>
            <person name="Ding Y."/>
        </authorList>
    </citation>
    <scope>NUCLEOTIDE SEQUENCE [LARGE SCALE GENOMIC DNA]</scope>
    <source>
        <strain evidence="3 4">JCM 30492</strain>
    </source>
</reference>
<comment type="caution">
    <text evidence="3">The sequence shown here is derived from an EMBL/GenBank/DDBJ whole genome shotgun (WGS) entry which is preliminary data.</text>
</comment>
<evidence type="ECO:0000313" key="3">
    <source>
        <dbReference type="EMBL" id="MDW4573177.1"/>
    </source>
</evidence>
<feature type="domain" description="DUF1206" evidence="2">
    <location>
        <begin position="113"/>
        <end position="178"/>
    </location>
</feature>
<dbReference type="Proteomes" id="UP001283109">
    <property type="component" value="Unassembled WGS sequence"/>
</dbReference>
<proteinExistence type="predicted"/>
<organism evidence="3 4">
    <name type="scientific">Microbacterium arthrosphaerae</name>
    <dbReference type="NCBI Taxonomy" id="792652"/>
    <lineage>
        <taxon>Bacteria</taxon>
        <taxon>Bacillati</taxon>
        <taxon>Actinomycetota</taxon>
        <taxon>Actinomycetes</taxon>
        <taxon>Micrococcales</taxon>
        <taxon>Microbacteriaceae</taxon>
        <taxon>Microbacterium</taxon>
    </lineage>
</organism>
<accession>A0ABU4H1H0</accession>
<dbReference type="EMBL" id="JAWQEV010000003">
    <property type="protein sequence ID" value="MDW4573177.1"/>
    <property type="molecule type" value="Genomic_DNA"/>
</dbReference>
<feature type="transmembrane region" description="Helical" evidence="1">
    <location>
        <begin position="65"/>
        <end position="91"/>
    </location>
</feature>
<feature type="transmembrane region" description="Helical" evidence="1">
    <location>
        <begin position="112"/>
        <end position="132"/>
    </location>
</feature>
<gene>
    <name evidence="3" type="ORF">R8Z58_10390</name>
</gene>
<feature type="transmembrane region" description="Helical" evidence="1">
    <location>
        <begin position="152"/>
        <end position="174"/>
    </location>
</feature>